<protein>
    <submittedName>
        <fullName evidence="1">Zinc finger FYVE/PHD-type</fullName>
    </submittedName>
</protein>
<dbReference type="AlphaFoldDB" id="A0A1J8QPP1"/>
<evidence type="ECO:0000313" key="2">
    <source>
        <dbReference type="Proteomes" id="UP000183567"/>
    </source>
</evidence>
<organism evidence="1 2">
    <name type="scientific">Rhizopogon vesiculosus</name>
    <dbReference type="NCBI Taxonomy" id="180088"/>
    <lineage>
        <taxon>Eukaryota</taxon>
        <taxon>Fungi</taxon>
        <taxon>Dikarya</taxon>
        <taxon>Basidiomycota</taxon>
        <taxon>Agaricomycotina</taxon>
        <taxon>Agaricomycetes</taxon>
        <taxon>Agaricomycetidae</taxon>
        <taxon>Boletales</taxon>
        <taxon>Suillineae</taxon>
        <taxon>Rhizopogonaceae</taxon>
        <taxon>Rhizopogon</taxon>
    </lineage>
</organism>
<dbReference type="EMBL" id="LVVM01003152">
    <property type="protein sequence ID" value="OJA15408.1"/>
    <property type="molecule type" value="Genomic_DNA"/>
</dbReference>
<name>A0A1J8QPP1_9AGAM</name>
<keyword evidence="2" id="KW-1185">Reference proteome</keyword>
<dbReference type="STRING" id="180088.A0A1J8QPP1"/>
<sequence length="120" mass="13755">MTLGYTVSQEDPSVISTFFIHFRLYKEAHTRFTVVFHDIPGMNSQIEDKVQDLCIPIPLELVPCMIEIYEFVSVLLSCGVSSADEYMVARVLWKRVQAKKFHERILPQKAVPNDASESFS</sequence>
<dbReference type="OrthoDB" id="2655902at2759"/>
<comment type="caution">
    <text evidence="1">The sequence shown here is derived from an EMBL/GenBank/DDBJ whole genome shotgun (WGS) entry which is preliminary data.</text>
</comment>
<proteinExistence type="predicted"/>
<accession>A0A1J8QPP1</accession>
<gene>
    <name evidence="1" type="primary">PHD2</name>
    <name evidence="1" type="ORF">AZE42_07611</name>
</gene>
<reference evidence="1 2" key="1">
    <citation type="submission" date="2016-03" db="EMBL/GenBank/DDBJ databases">
        <title>Comparative genomics of the ectomycorrhizal sister species Rhizopogon vinicolor and Rhizopogon vesiculosus (Basidiomycota: Boletales) reveals a divergence of the mating type B locus.</title>
        <authorList>
            <person name="Mujic A.B."/>
            <person name="Kuo A."/>
            <person name="Tritt A."/>
            <person name="Lipzen A."/>
            <person name="Chen C."/>
            <person name="Johnson J."/>
            <person name="Sharma A."/>
            <person name="Barry K."/>
            <person name="Grigoriev I.V."/>
            <person name="Spatafora J.W."/>
        </authorList>
    </citation>
    <scope>NUCLEOTIDE SEQUENCE [LARGE SCALE GENOMIC DNA]</scope>
    <source>
        <strain evidence="1 2">AM-OR11-056</strain>
    </source>
</reference>
<dbReference type="Proteomes" id="UP000183567">
    <property type="component" value="Unassembled WGS sequence"/>
</dbReference>
<evidence type="ECO:0000313" key="1">
    <source>
        <dbReference type="EMBL" id="OJA15408.1"/>
    </source>
</evidence>